<evidence type="ECO:0000256" key="1">
    <source>
        <dbReference type="ARBA" id="ARBA00022679"/>
    </source>
</evidence>
<keyword evidence="1 9" id="KW-0808">Transferase</keyword>
<feature type="binding site" evidence="9">
    <location>
        <position position="259"/>
    </location>
    <ligand>
        <name>K(+)</name>
        <dbReference type="ChEBI" id="CHEBI:29103"/>
    </ligand>
</feature>
<dbReference type="UniPathway" id="UPA00916">
    <property type="reaction ID" value="UER00889"/>
</dbReference>
<dbReference type="InterPro" id="IPR011877">
    <property type="entry name" value="Ribokinase"/>
</dbReference>
<evidence type="ECO:0000256" key="7">
    <source>
        <dbReference type="ARBA" id="ARBA00022958"/>
    </source>
</evidence>
<feature type="binding site" evidence="9">
    <location>
        <begin position="228"/>
        <end position="229"/>
    </location>
    <ligand>
        <name>ATP</name>
        <dbReference type="ChEBI" id="CHEBI:30616"/>
    </ligand>
</feature>
<dbReference type="HOGENOM" id="CLU_027634_2_1_11"/>
<evidence type="ECO:0000256" key="8">
    <source>
        <dbReference type="ARBA" id="ARBA00023277"/>
    </source>
</evidence>
<accession>D3Q6W6</accession>
<feature type="binding site" evidence="9">
    <location>
        <position position="264"/>
    </location>
    <ligand>
        <name>K(+)</name>
        <dbReference type="ChEBI" id="CHEBI:29103"/>
    </ligand>
</feature>
<feature type="binding site" evidence="9">
    <location>
        <begin position="39"/>
        <end position="43"/>
    </location>
    <ligand>
        <name>substrate</name>
    </ligand>
</feature>
<keyword evidence="12" id="KW-1185">Reference proteome</keyword>
<keyword evidence="6 9" id="KW-0460">Magnesium</keyword>
<dbReference type="SUPFAM" id="SSF53613">
    <property type="entry name" value="Ribokinase-like"/>
    <property type="match status" value="1"/>
</dbReference>
<evidence type="ECO:0000256" key="2">
    <source>
        <dbReference type="ARBA" id="ARBA00022723"/>
    </source>
</evidence>
<comment type="pathway">
    <text evidence="9">Carbohydrate metabolism; D-ribose degradation; D-ribose 5-phosphate from beta-D-ribopyranose: step 2/2.</text>
</comment>
<feature type="binding site" evidence="9">
    <location>
        <position position="223"/>
    </location>
    <ligand>
        <name>K(+)</name>
        <dbReference type="ChEBI" id="CHEBI:29103"/>
    </ligand>
</feature>
<dbReference type="RefSeq" id="WP_013015936.1">
    <property type="nucleotide sequence ID" value="NC_013947.1"/>
</dbReference>
<evidence type="ECO:0000313" key="11">
    <source>
        <dbReference type="EMBL" id="ADD40365.1"/>
    </source>
</evidence>
<dbReference type="InterPro" id="IPR011611">
    <property type="entry name" value="PfkB_dom"/>
</dbReference>
<proteinExistence type="inferred from homology"/>
<comment type="activity regulation">
    <text evidence="9">Activated by a monovalent cation that binds near, but not in, the active site. The most likely occupant of the site in vivo is potassium. Ion binding induces a conformational change that may alter substrate affinity.</text>
</comment>
<feature type="binding site" evidence="9">
    <location>
        <begin position="201"/>
        <end position="206"/>
    </location>
    <ligand>
        <name>ATP</name>
        <dbReference type="ChEBI" id="CHEBI:30616"/>
    </ligand>
</feature>
<dbReference type="InterPro" id="IPR002139">
    <property type="entry name" value="Ribo/fructo_kinase"/>
</dbReference>
<keyword evidence="5 9" id="KW-0067">ATP-binding</keyword>
<name>D3Q6W6_STANL</name>
<dbReference type="HAMAP" id="MF_01987">
    <property type="entry name" value="Ribokinase"/>
    <property type="match status" value="1"/>
</dbReference>
<dbReference type="CDD" id="cd01174">
    <property type="entry name" value="ribokinase"/>
    <property type="match status" value="1"/>
</dbReference>
<comment type="cofactor">
    <cofactor evidence="9">
        <name>Mg(2+)</name>
        <dbReference type="ChEBI" id="CHEBI:18420"/>
    </cofactor>
    <text evidence="9">Requires a divalent cation, most likely magnesium in vivo, as an electrophilic catalyst to aid phosphoryl group transfer. It is the chelate of the metal and the nucleotide that is the actual substrate.</text>
</comment>
<keyword evidence="9" id="KW-0963">Cytoplasm</keyword>
<sequence length="277" mass="27972">MTDVCVVGSLNIDVAARVANLPRPGETVSASDLSRAPGGKGANQALAAARAGAETMLMGRIGDDSAGSEYLAGLGERGVDCLAVVVTDATPSGHALIAVNEAGENTIIVAPGANAAVTTSDVDRWRSQIADARVLLLQFELPDEVTAHAARLAKQSDTTVVLNPSPFKPVDPELLADIDILVVNELEQSELGDTGVSTVVTLGADGARWDDVHVPSPSVEHVDTTGAGDAFTGTFAAALASGADKTAALEAAVAAGSAACEHHGAQGWVFGEAESGD</sequence>
<feature type="binding site" evidence="9">
    <location>
        <position position="262"/>
    </location>
    <ligand>
        <name>K(+)</name>
        <dbReference type="ChEBI" id="CHEBI:29103"/>
    </ligand>
</feature>
<dbReference type="PANTHER" id="PTHR10584:SF166">
    <property type="entry name" value="RIBOKINASE"/>
    <property type="match status" value="1"/>
</dbReference>
<evidence type="ECO:0000256" key="6">
    <source>
        <dbReference type="ARBA" id="ARBA00022842"/>
    </source>
</evidence>
<dbReference type="AlphaFoldDB" id="D3Q6W6"/>
<dbReference type="eggNOG" id="COG0524">
    <property type="taxonomic scope" value="Bacteria"/>
</dbReference>
<dbReference type="GO" id="GO:0005829">
    <property type="term" value="C:cytosol"/>
    <property type="evidence" value="ECO:0007669"/>
    <property type="project" value="TreeGrafter"/>
</dbReference>
<dbReference type="EC" id="2.7.1.15" evidence="9"/>
<feature type="binding site" evidence="9">
    <location>
        <position position="140"/>
    </location>
    <ligand>
        <name>substrate</name>
    </ligand>
</feature>
<dbReference type="Gene3D" id="3.40.1190.20">
    <property type="match status" value="1"/>
</dbReference>
<dbReference type="OrthoDB" id="9775849at2"/>
<dbReference type="GO" id="GO:0019303">
    <property type="term" value="P:D-ribose catabolic process"/>
    <property type="evidence" value="ECO:0007669"/>
    <property type="project" value="UniProtKB-UniRule"/>
</dbReference>
<dbReference type="Proteomes" id="UP000000844">
    <property type="component" value="Chromosome"/>
</dbReference>
<dbReference type="STRING" id="446470.Snas_0652"/>
<comment type="subunit">
    <text evidence="9">Homodimer.</text>
</comment>
<dbReference type="InterPro" id="IPR029056">
    <property type="entry name" value="Ribokinase-like"/>
</dbReference>
<keyword evidence="7 9" id="KW-0630">Potassium</keyword>
<gene>
    <name evidence="9" type="primary">rbsK</name>
    <name evidence="11" type="ordered locus">Snas_0652</name>
</gene>
<dbReference type="GO" id="GO:0005524">
    <property type="term" value="F:ATP binding"/>
    <property type="evidence" value="ECO:0007669"/>
    <property type="project" value="UniProtKB-UniRule"/>
</dbReference>
<protein>
    <recommendedName>
        <fullName evidence="9">Ribokinase</fullName>
        <shortName evidence="9">RK</shortName>
        <ecNumber evidence="9">2.7.1.15</ecNumber>
    </recommendedName>
</protein>
<feature type="domain" description="Carbohydrate kinase PfkB" evidence="10">
    <location>
        <begin position="1"/>
        <end position="266"/>
    </location>
</feature>
<comment type="similarity">
    <text evidence="9">Belongs to the carbohydrate kinase PfkB family. Ribokinase subfamily.</text>
</comment>
<dbReference type="PANTHER" id="PTHR10584">
    <property type="entry name" value="SUGAR KINASE"/>
    <property type="match status" value="1"/>
</dbReference>
<organism evidence="11 12">
    <name type="scientific">Stackebrandtia nassauensis (strain DSM 44728 / CIP 108903 / NRRL B-16338 / NBRC 102104 / LLR-40K-21)</name>
    <dbReference type="NCBI Taxonomy" id="446470"/>
    <lineage>
        <taxon>Bacteria</taxon>
        <taxon>Bacillati</taxon>
        <taxon>Actinomycetota</taxon>
        <taxon>Actinomycetes</taxon>
        <taxon>Glycomycetales</taxon>
        <taxon>Glycomycetaceae</taxon>
        <taxon>Stackebrandtia</taxon>
    </lineage>
</organism>
<dbReference type="EMBL" id="CP001778">
    <property type="protein sequence ID" value="ADD40365.1"/>
    <property type="molecule type" value="Genomic_DNA"/>
</dbReference>
<comment type="subcellular location">
    <subcellularLocation>
        <location evidence="9">Cytoplasm</location>
    </subcellularLocation>
</comment>
<feature type="binding site" evidence="9">
    <location>
        <begin position="11"/>
        <end position="13"/>
    </location>
    <ligand>
        <name>substrate</name>
    </ligand>
</feature>
<keyword evidence="3 9" id="KW-0547">Nucleotide-binding</keyword>
<comment type="caution">
    <text evidence="9">Lacks conserved residue(s) required for the propagation of feature annotation.</text>
</comment>
<dbReference type="PRINTS" id="PR00990">
    <property type="entry name" value="RIBOKINASE"/>
</dbReference>
<feature type="binding site" evidence="9">
    <location>
        <position position="225"/>
    </location>
    <ligand>
        <name>K(+)</name>
        <dbReference type="ChEBI" id="CHEBI:29103"/>
    </ligand>
</feature>
<dbReference type="GO" id="GO:0004747">
    <property type="term" value="F:ribokinase activity"/>
    <property type="evidence" value="ECO:0007669"/>
    <property type="project" value="UniProtKB-UniRule"/>
</dbReference>
<feature type="binding site" evidence="9">
    <location>
        <position position="229"/>
    </location>
    <ligand>
        <name>substrate</name>
    </ligand>
</feature>
<comment type="catalytic activity">
    <reaction evidence="9">
        <text>D-ribose + ATP = D-ribose 5-phosphate + ADP + H(+)</text>
        <dbReference type="Rhea" id="RHEA:13697"/>
        <dbReference type="ChEBI" id="CHEBI:15378"/>
        <dbReference type="ChEBI" id="CHEBI:30616"/>
        <dbReference type="ChEBI" id="CHEBI:47013"/>
        <dbReference type="ChEBI" id="CHEBI:78346"/>
        <dbReference type="ChEBI" id="CHEBI:456216"/>
        <dbReference type="EC" id="2.7.1.15"/>
    </reaction>
</comment>
<feature type="binding site" evidence="9">
    <location>
        <position position="184"/>
    </location>
    <ligand>
        <name>ATP</name>
        <dbReference type="ChEBI" id="CHEBI:30616"/>
    </ligand>
</feature>
<evidence type="ECO:0000259" key="10">
    <source>
        <dbReference type="Pfam" id="PF00294"/>
    </source>
</evidence>
<evidence type="ECO:0000256" key="5">
    <source>
        <dbReference type="ARBA" id="ARBA00022840"/>
    </source>
</evidence>
<feature type="active site" description="Proton acceptor" evidence="9">
    <location>
        <position position="229"/>
    </location>
</feature>
<evidence type="ECO:0000256" key="3">
    <source>
        <dbReference type="ARBA" id="ARBA00022741"/>
    </source>
</evidence>
<evidence type="ECO:0000256" key="9">
    <source>
        <dbReference type="HAMAP-Rule" id="MF_01987"/>
    </source>
</evidence>
<evidence type="ECO:0000313" key="12">
    <source>
        <dbReference type="Proteomes" id="UP000000844"/>
    </source>
</evidence>
<reference evidence="11 12" key="1">
    <citation type="journal article" date="2009" name="Stand. Genomic Sci.">
        <title>Complete genome sequence of Stackebrandtia nassauensis type strain (LLR-40K-21).</title>
        <authorList>
            <person name="Munk C."/>
            <person name="Lapidus A."/>
            <person name="Copeland A."/>
            <person name="Jando M."/>
            <person name="Mayilraj S."/>
            <person name="Glavina Del Rio T."/>
            <person name="Nolan M."/>
            <person name="Chen F."/>
            <person name="Lucas S."/>
            <person name="Tice H."/>
            <person name="Cheng J.F."/>
            <person name="Han C."/>
            <person name="Detter J.C."/>
            <person name="Bruce D."/>
            <person name="Goodwin L."/>
            <person name="Chain P."/>
            <person name="Pitluck S."/>
            <person name="Goker M."/>
            <person name="Ovchinikova G."/>
            <person name="Pati A."/>
            <person name="Ivanova N."/>
            <person name="Mavromatis K."/>
            <person name="Chen A."/>
            <person name="Palaniappan K."/>
            <person name="Land M."/>
            <person name="Hauser L."/>
            <person name="Chang Y.J."/>
            <person name="Jeffries C.D."/>
            <person name="Bristow J."/>
            <person name="Eisen J.A."/>
            <person name="Markowitz V."/>
            <person name="Hugenholtz P."/>
            <person name="Kyrpides N.C."/>
            <person name="Klenk H.P."/>
        </authorList>
    </citation>
    <scope>NUCLEOTIDE SEQUENCE [LARGE SCALE GENOMIC DNA]</scope>
    <source>
        <strain evidence="12">DSM 44728 / CIP 108903 / NRRL B-16338 / NBRC 102104 / LLR-40K-21</strain>
    </source>
</reference>
<dbReference type="Pfam" id="PF00294">
    <property type="entry name" value="PfkB"/>
    <property type="match status" value="1"/>
</dbReference>
<dbReference type="KEGG" id="sna:Snas_0652"/>
<keyword evidence="2 9" id="KW-0479">Metal-binding</keyword>
<comment type="function">
    <text evidence="9">Catalyzes the phosphorylation of ribose at O-5 in a reaction requiring ATP and magnesium. The resulting D-ribose-5-phosphate can then be used either for sythesis of nucleotides, histidine, and tryptophan, or as a component of the pentose phosphate pathway.</text>
</comment>
<keyword evidence="4 9" id="KW-0418">Kinase</keyword>
<keyword evidence="8 9" id="KW-0119">Carbohydrate metabolism</keyword>
<dbReference type="GO" id="GO:0046872">
    <property type="term" value="F:metal ion binding"/>
    <property type="evidence" value="ECO:0007669"/>
    <property type="project" value="UniProtKB-KW"/>
</dbReference>
<evidence type="ECO:0000256" key="4">
    <source>
        <dbReference type="ARBA" id="ARBA00022777"/>
    </source>
</evidence>